<comment type="caution">
    <text evidence="1">The sequence shown here is derived from an EMBL/GenBank/DDBJ whole genome shotgun (WGS) entry which is preliminary data.</text>
</comment>
<dbReference type="Pfam" id="PF09424">
    <property type="entry name" value="YqeY"/>
    <property type="match status" value="1"/>
</dbReference>
<dbReference type="Gene3D" id="1.10.10.410">
    <property type="match status" value="1"/>
</dbReference>
<dbReference type="Gene3D" id="1.10.1510.10">
    <property type="entry name" value="Uncharacterised protein YqeY/AIM41 PF09424, N-terminal domain"/>
    <property type="match status" value="1"/>
</dbReference>
<protein>
    <recommendedName>
        <fullName evidence="3">GatB_Yqey domain-containing protein</fullName>
    </recommendedName>
</protein>
<dbReference type="InterPro" id="IPR023168">
    <property type="entry name" value="GatB_Yqey_C_2"/>
</dbReference>
<dbReference type="Proteomes" id="UP000485058">
    <property type="component" value="Unassembled WGS sequence"/>
</dbReference>
<reference evidence="1 2" key="1">
    <citation type="submission" date="2020-02" db="EMBL/GenBank/DDBJ databases">
        <title>Draft genome sequence of Haematococcus lacustris strain NIES-144.</title>
        <authorList>
            <person name="Morimoto D."/>
            <person name="Nakagawa S."/>
            <person name="Yoshida T."/>
            <person name="Sawayama S."/>
        </authorList>
    </citation>
    <scope>NUCLEOTIDE SEQUENCE [LARGE SCALE GENOMIC DNA]</scope>
    <source>
        <strain evidence="1 2">NIES-144</strain>
    </source>
</reference>
<feature type="non-terminal residue" evidence="1">
    <location>
        <position position="1"/>
    </location>
</feature>
<dbReference type="PANTHER" id="PTHR28055:SF1">
    <property type="entry name" value="ALTERED INHERITANCE OF MITOCHONDRIA PROTEIN 41, MITOCHONDRIAL"/>
    <property type="match status" value="1"/>
</dbReference>
<name>A0A699Z1J1_HAELA</name>
<dbReference type="InterPro" id="IPR019004">
    <property type="entry name" value="YqeY/Aim41"/>
</dbReference>
<dbReference type="GO" id="GO:0016884">
    <property type="term" value="F:carbon-nitrogen ligase activity, with glutamine as amido-N-donor"/>
    <property type="evidence" value="ECO:0007669"/>
    <property type="project" value="InterPro"/>
</dbReference>
<evidence type="ECO:0008006" key="3">
    <source>
        <dbReference type="Google" id="ProtNLM"/>
    </source>
</evidence>
<dbReference type="AlphaFoldDB" id="A0A699Z1J1"/>
<dbReference type="SUPFAM" id="SSF89095">
    <property type="entry name" value="GatB/YqeY motif"/>
    <property type="match status" value="1"/>
</dbReference>
<organism evidence="1 2">
    <name type="scientific">Haematococcus lacustris</name>
    <name type="common">Green alga</name>
    <name type="synonym">Haematococcus pluvialis</name>
    <dbReference type="NCBI Taxonomy" id="44745"/>
    <lineage>
        <taxon>Eukaryota</taxon>
        <taxon>Viridiplantae</taxon>
        <taxon>Chlorophyta</taxon>
        <taxon>core chlorophytes</taxon>
        <taxon>Chlorophyceae</taxon>
        <taxon>CS clade</taxon>
        <taxon>Chlamydomonadales</taxon>
        <taxon>Haematococcaceae</taxon>
        <taxon>Haematococcus</taxon>
    </lineage>
</organism>
<proteinExistence type="predicted"/>
<sequence>MLVRLDAIRFINAAIKSKEIELREKGGAVTDAEVVQVLQKSAKQRRDSIDSYKAGGREDLVAKEEHELSIVESYLPVMMTAAEVEAIASEVIARMGASSVKDMGKLQAQGRADNKVVSDVVKAKLTAK</sequence>
<dbReference type="InterPro" id="IPR003789">
    <property type="entry name" value="Asn/Gln_tRNA_amidoTrase-B-like"/>
</dbReference>
<dbReference type="PANTHER" id="PTHR28055">
    <property type="entry name" value="ALTERED INHERITANCE OF MITOCHONDRIA PROTEIN 41, MITOCHONDRIAL"/>
    <property type="match status" value="1"/>
</dbReference>
<evidence type="ECO:0000313" key="2">
    <source>
        <dbReference type="Proteomes" id="UP000485058"/>
    </source>
</evidence>
<keyword evidence="2" id="KW-1185">Reference proteome</keyword>
<evidence type="ECO:0000313" key="1">
    <source>
        <dbReference type="EMBL" id="GFH12894.1"/>
    </source>
</evidence>
<dbReference type="InterPro" id="IPR042184">
    <property type="entry name" value="YqeY/Aim41_N"/>
</dbReference>
<dbReference type="EMBL" id="BLLF01000552">
    <property type="protein sequence ID" value="GFH12894.1"/>
    <property type="molecule type" value="Genomic_DNA"/>
</dbReference>
<gene>
    <name evidence="1" type="ORF">HaLaN_08670</name>
</gene>
<accession>A0A699Z1J1</accession>